<dbReference type="STRING" id="1453999.AW06_004223"/>
<evidence type="ECO:0008006" key="3">
    <source>
        <dbReference type="Google" id="ProtNLM"/>
    </source>
</evidence>
<dbReference type="InterPro" id="IPR041705">
    <property type="entry name" value="PIN_Sll0205"/>
</dbReference>
<dbReference type="InterPro" id="IPR052919">
    <property type="entry name" value="TA_system_RNase"/>
</dbReference>
<dbReference type="PANTHER" id="PTHR36173">
    <property type="entry name" value="RIBONUCLEASE VAPC16-RELATED"/>
    <property type="match status" value="1"/>
</dbReference>
<proteinExistence type="predicted"/>
<reference evidence="1" key="1">
    <citation type="submission" date="2014-02" db="EMBL/GenBank/DDBJ databases">
        <title>Expanding our view of genomic diversity in Candidatus Accumulibacter clades.</title>
        <authorList>
            <person name="Skennerton C.T."/>
            <person name="Barr J.J."/>
            <person name="Slater F.R."/>
            <person name="Bond P.L."/>
            <person name="Tyson G.W."/>
        </authorList>
    </citation>
    <scope>NUCLEOTIDE SEQUENCE [LARGE SCALE GENOMIC DNA]</scope>
</reference>
<evidence type="ECO:0000313" key="1">
    <source>
        <dbReference type="EMBL" id="KFB74811.1"/>
    </source>
</evidence>
<dbReference type="EMBL" id="JDST02000126">
    <property type="protein sequence ID" value="KFB74811.1"/>
    <property type="molecule type" value="Genomic_DNA"/>
</dbReference>
<name>A0A080M141_9PROT</name>
<keyword evidence="2" id="KW-1185">Reference proteome</keyword>
<evidence type="ECO:0000313" key="2">
    <source>
        <dbReference type="Proteomes" id="UP000021315"/>
    </source>
</evidence>
<sequence length="85" mass="9416">MAIKLSLGRLRVDLNKFVETIEAQGFQWLDITNVPLLAIAALTLDDDHRDPFDRRLVAQSLSEPLILLTADAKLAKYGATVRVLG</sequence>
<protein>
    <recommendedName>
        <fullName evidence="3">PIN domain-containing protein</fullName>
    </recommendedName>
</protein>
<dbReference type="RefSeq" id="WP_138679067.1">
    <property type="nucleotide sequence ID" value="NZ_JDST02000126.1"/>
</dbReference>
<dbReference type="CDD" id="cd09872">
    <property type="entry name" value="PIN_Sll0205-like"/>
    <property type="match status" value="1"/>
</dbReference>
<gene>
    <name evidence="1" type="ORF">AW06_004223</name>
</gene>
<dbReference type="SUPFAM" id="SSF88723">
    <property type="entry name" value="PIN domain-like"/>
    <property type="match status" value="1"/>
</dbReference>
<accession>A0A080M141</accession>
<dbReference type="Proteomes" id="UP000021315">
    <property type="component" value="Unassembled WGS sequence"/>
</dbReference>
<comment type="caution">
    <text evidence="1">The sequence shown here is derived from an EMBL/GenBank/DDBJ whole genome shotgun (WGS) entry which is preliminary data.</text>
</comment>
<dbReference type="AlphaFoldDB" id="A0A080M141"/>
<dbReference type="InterPro" id="IPR029060">
    <property type="entry name" value="PIN-like_dom_sf"/>
</dbReference>
<dbReference type="PANTHER" id="PTHR36173:SF2">
    <property type="entry name" value="RIBONUCLEASE VAPC16"/>
    <property type="match status" value="1"/>
</dbReference>
<organism evidence="1 2">
    <name type="scientific">Candidatus Accumulibacter cognatus</name>
    <dbReference type="NCBI Taxonomy" id="2954383"/>
    <lineage>
        <taxon>Bacteria</taxon>
        <taxon>Pseudomonadati</taxon>
        <taxon>Pseudomonadota</taxon>
        <taxon>Betaproteobacteria</taxon>
        <taxon>Candidatus Accumulibacter</taxon>
    </lineage>
</organism>